<name>A0A9Q0KIC3_9MAGN</name>
<dbReference type="Proteomes" id="UP001141806">
    <property type="component" value="Unassembled WGS sequence"/>
</dbReference>
<feature type="compositionally biased region" description="Basic and acidic residues" evidence="1">
    <location>
        <begin position="214"/>
        <end position="228"/>
    </location>
</feature>
<gene>
    <name evidence="2" type="ORF">NE237_004114</name>
</gene>
<organism evidence="2 3">
    <name type="scientific">Protea cynaroides</name>
    <dbReference type="NCBI Taxonomy" id="273540"/>
    <lineage>
        <taxon>Eukaryota</taxon>
        <taxon>Viridiplantae</taxon>
        <taxon>Streptophyta</taxon>
        <taxon>Embryophyta</taxon>
        <taxon>Tracheophyta</taxon>
        <taxon>Spermatophyta</taxon>
        <taxon>Magnoliopsida</taxon>
        <taxon>Proteales</taxon>
        <taxon>Proteaceae</taxon>
        <taxon>Protea</taxon>
    </lineage>
</organism>
<evidence type="ECO:0000313" key="3">
    <source>
        <dbReference type="Proteomes" id="UP001141806"/>
    </source>
</evidence>
<dbReference type="EMBL" id="JAMYWD010000005">
    <property type="protein sequence ID" value="KAJ4971015.1"/>
    <property type="molecule type" value="Genomic_DNA"/>
</dbReference>
<protein>
    <submittedName>
        <fullName evidence="2">Uncharacterized protein</fullName>
    </submittedName>
</protein>
<dbReference type="AlphaFoldDB" id="A0A9Q0KIC3"/>
<evidence type="ECO:0000313" key="2">
    <source>
        <dbReference type="EMBL" id="KAJ4971015.1"/>
    </source>
</evidence>
<reference evidence="2" key="1">
    <citation type="journal article" date="2023" name="Plant J.">
        <title>The genome of the king protea, Protea cynaroides.</title>
        <authorList>
            <person name="Chang J."/>
            <person name="Duong T.A."/>
            <person name="Schoeman C."/>
            <person name="Ma X."/>
            <person name="Roodt D."/>
            <person name="Barker N."/>
            <person name="Li Z."/>
            <person name="Van de Peer Y."/>
            <person name="Mizrachi E."/>
        </authorList>
    </citation>
    <scope>NUCLEOTIDE SEQUENCE</scope>
    <source>
        <tissue evidence="2">Young leaves</tissue>
    </source>
</reference>
<feature type="region of interest" description="Disordered" evidence="1">
    <location>
        <begin position="19"/>
        <end position="228"/>
    </location>
</feature>
<feature type="compositionally biased region" description="Acidic residues" evidence="1">
    <location>
        <begin position="45"/>
        <end position="57"/>
    </location>
</feature>
<evidence type="ECO:0000256" key="1">
    <source>
        <dbReference type="SAM" id="MobiDB-lite"/>
    </source>
</evidence>
<sequence>MAQYRSEIESSIESIEFIASGNVSSSVRRERAPKPSSSDSILENQSEEEEETEESPLEEVPSAFEEDVFDSSSTAKKRSRPVITSAKKDHKKKINFSHEELIKNPEAARSAKGRQAKGPTKVATPKAKPTDGGKGCPAWVTTRAQAGHDSSKGKCVLAEGNGPNSKKAKLGRDLPTNIYHKRGTLLSSTMGMPRDEATGYTTPTVQKATPPPPRLKETVDLTKGPDKE</sequence>
<keyword evidence="3" id="KW-1185">Reference proteome</keyword>
<comment type="caution">
    <text evidence="2">The sequence shown here is derived from an EMBL/GenBank/DDBJ whole genome shotgun (WGS) entry which is preliminary data.</text>
</comment>
<accession>A0A9Q0KIC3</accession>
<proteinExistence type="predicted"/>